<keyword evidence="4" id="KW-1185">Reference proteome</keyword>
<comment type="caution">
    <text evidence="3">The sequence shown here is derived from an EMBL/GenBank/DDBJ whole genome shotgun (WGS) entry which is preliminary data.</text>
</comment>
<protein>
    <recommendedName>
        <fullName evidence="2">YCII-related domain-containing protein</fullName>
    </recommendedName>
</protein>
<name>A0A3R9NU42_9BACT</name>
<dbReference type="PANTHER" id="PTHR35174">
    <property type="entry name" value="BLL7171 PROTEIN-RELATED"/>
    <property type="match status" value="1"/>
</dbReference>
<dbReference type="Pfam" id="PF03795">
    <property type="entry name" value="YCII"/>
    <property type="match status" value="1"/>
</dbReference>
<dbReference type="EMBL" id="RSDW01000001">
    <property type="protein sequence ID" value="RSL16866.1"/>
    <property type="molecule type" value="Genomic_DNA"/>
</dbReference>
<dbReference type="SUPFAM" id="SSF54909">
    <property type="entry name" value="Dimeric alpha+beta barrel"/>
    <property type="match status" value="1"/>
</dbReference>
<dbReference type="Proteomes" id="UP000269669">
    <property type="component" value="Unassembled WGS sequence"/>
</dbReference>
<organism evidence="3 4">
    <name type="scientific">Edaphobacter aggregans</name>
    <dbReference type="NCBI Taxonomy" id="570835"/>
    <lineage>
        <taxon>Bacteria</taxon>
        <taxon>Pseudomonadati</taxon>
        <taxon>Acidobacteriota</taxon>
        <taxon>Terriglobia</taxon>
        <taxon>Terriglobales</taxon>
        <taxon>Acidobacteriaceae</taxon>
        <taxon>Edaphobacter</taxon>
    </lineage>
</organism>
<sequence length="123" mass="13475">MPKYLLSGHQVDNYVPTPEDLAMIDTIHALNREMIAAGVRIFACGVSPAAQAKTLRAQPDGGVFITDGPYLETKEHLGGFWILECADMDQAVAWARKGVVACRFPVEVRELLFFPAPEESTGQ</sequence>
<evidence type="ECO:0000259" key="2">
    <source>
        <dbReference type="Pfam" id="PF03795"/>
    </source>
</evidence>
<evidence type="ECO:0000313" key="3">
    <source>
        <dbReference type="EMBL" id="RSL16866.1"/>
    </source>
</evidence>
<proteinExistence type="inferred from homology"/>
<feature type="domain" description="YCII-related" evidence="2">
    <location>
        <begin position="18"/>
        <end position="97"/>
    </location>
</feature>
<evidence type="ECO:0000256" key="1">
    <source>
        <dbReference type="ARBA" id="ARBA00007689"/>
    </source>
</evidence>
<dbReference type="Gene3D" id="3.30.70.1060">
    <property type="entry name" value="Dimeric alpha+beta barrel"/>
    <property type="match status" value="1"/>
</dbReference>
<comment type="similarity">
    <text evidence="1">Belongs to the YciI family.</text>
</comment>
<dbReference type="PANTHER" id="PTHR35174:SF3">
    <property type="entry name" value="BLL7171 PROTEIN"/>
    <property type="match status" value="1"/>
</dbReference>
<evidence type="ECO:0000313" key="4">
    <source>
        <dbReference type="Proteomes" id="UP000269669"/>
    </source>
</evidence>
<dbReference type="RefSeq" id="WP_125485426.1">
    <property type="nucleotide sequence ID" value="NZ_RSDW01000001.1"/>
</dbReference>
<dbReference type="InterPro" id="IPR011008">
    <property type="entry name" value="Dimeric_a/b-barrel"/>
</dbReference>
<accession>A0A3R9NU42</accession>
<dbReference type="OrthoDB" id="9807535at2"/>
<dbReference type="AlphaFoldDB" id="A0A3R9NU42"/>
<dbReference type="InterPro" id="IPR005545">
    <property type="entry name" value="YCII"/>
</dbReference>
<reference evidence="3 4" key="1">
    <citation type="submission" date="2018-12" db="EMBL/GenBank/DDBJ databases">
        <title>Sequencing of bacterial isolates from soil warming experiment in Harvard Forest, Massachusetts, USA.</title>
        <authorList>
            <person name="Deangelis K."/>
        </authorList>
    </citation>
    <scope>NUCLEOTIDE SEQUENCE [LARGE SCALE GENOMIC DNA]</scope>
    <source>
        <strain evidence="3 4">EB153</strain>
    </source>
</reference>
<gene>
    <name evidence="3" type="ORF">EDE15_2392</name>
</gene>